<dbReference type="PROSITE" id="PS50965">
    <property type="entry name" value="NERD"/>
    <property type="match status" value="1"/>
</dbReference>
<dbReference type="AlphaFoldDB" id="A0A6M0Q9K5"/>
<comment type="caution">
    <text evidence="2">The sequence shown here is derived from an EMBL/GenBank/DDBJ whole genome shotgun (WGS) entry which is preliminary data.</text>
</comment>
<reference evidence="2 3" key="1">
    <citation type="submission" date="2020-02" db="EMBL/GenBank/DDBJ databases">
        <title>Bacillus aquiflavi sp. nov., isolated from yellow water of strong flavor Chinese baijiu in Yibin region of China.</title>
        <authorList>
            <person name="Xie J."/>
        </authorList>
    </citation>
    <scope>NUCLEOTIDE SEQUENCE [LARGE SCALE GENOMIC DNA]</scope>
    <source>
        <strain evidence="2 3">SA4</strain>
    </source>
</reference>
<sequence length="322" mass="37400">MIKKTREIPLIILKLQALLRRLPPSHPKRPLIQEDLAKYLAGFKGEQAVDYYLSFLPQDNYQIFHGLRLQLGTHFFQMDILFLSPKFILICEVKNIAGTILFDSQFNQLIRSINEIEEGFQDPILQVKRQQLQLKEWLNTNQVPTIPIETLVVFSNPQTIIKTLNTNSSQVPKKVIHSTFFPFKIEEYEKIYKTSLLTNKELKKLTSLLLKRHTPYFPNLHSQYDIQMSEILKGVECTNCFSIPMTRKNGIWHCPYCCSTSKTAHNSALIDYSLLISPTITNKECREFLNLPSRNSTFHLLQSMNFSHDGTTKGRKYFLPTT</sequence>
<evidence type="ECO:0000313" key="2">
    <source>
        <dbReference type="EMBL" id="NEY72983.1"/>
    </source>
</evidence>
<protein>
    <submittedName>
        <fullName evidence="2">NERD domain-containing protein</fullName>
    </submittedName>
</protein>
<dbReference type="Pfam" id="PF08378">
    <property type="entry name" value="NERD"/>
    <property type="match status" value="1"/>
</dbReference>
<dbReference type="InterPro" id="IPR011528">
    <property type="entry name" value="NERD"/>
</dbReference>
<organism evidence="2 3">
    <name type="scientific">Bacillus mesophilus</name>
    <dbReference type="NCBI Taxonomy" id="1808955"/>
    <lineage>
        <taxon>Bacteria</taxon>
        <taxon>Bacillati</taxon>
        <taxon>Bacillota</taxon>
        <taxon>Bacilli</taxon>
        <taxon>Bacillales</taxon>
        <taxon>Bacillaceae</taxon>
        <taxon>Bacillus</taxon>
    </lineage>
</organism>
<evidence type="ECO:0000313" key="3">
    <source>
        <dbReference type="Proteomes" id="UP000481043"/>
    </source>
</evidence>
<gene>
    <name evidence="2" type="ORF">G4D63_14685</name>
</gene>
<dbReference type="EMBL" id="JAAIWM010000005">
    <property type="protein sequence ID" value="NEY72983.1"/>
    <property type="molecule type" value="Genomic_DNA"/>
</dbReference>
<keyword evidence="3" id="KW-1185">Reference proteome</keyword>
<name>A0A6M0Q9K5_9BACI</name>
<evidence type="ECO:0000259" key="1">
    <source>
        <dbReference type="PROSITE" id="PS50965"/>
    </source>
</evidence>
<proteinExistence type="predicted"/>
<feature type="domain" description="NERD" evidence="1">
    <location>
        <begin position="41"/>
        <end position="157"/>
    </location>
</feature>
<dbReference type="Proteomes" id="UP000481043">
    <property type="component" value="Unassembled WGS sequence"/>
</dbReference>
<accession>A0A6M0Q9K5</accession>
<dbReference type="RefSeq" id="WP_163180452.1">
    <property type="nucleotide sequence ID" value="NZ_JAAIWM010000005.1"/>
</dbReference>